<dbReference type="KEGG" id="tpal:117651626"/>
<evidence type="ECO:0000259" key="11">
    <source>
        <dbReference type="Pfam" id="PF13087"/>
    </source>
</evidence>
<dbReference type="Pfam" id="PF13087">
    <property type="entry name" value="AAA_12"/>
    <property type="match status" value="1"/>
</dbReference>
<keyword evidence="5" id="KW-0547">Nucleotide-binding</keyword>
<evidence type="ECO:0000256" key="6">
    <source>
        <dbReference type="ARBA" id="ARBA00022801"/>
    </source>
</evidence>
<dbReference type="CTD" id="38427"/>
<dbReference type="PANTHER" id="PTHR45418">
    <property type="entry name" value="CANCER/TESTIS ANTIGEN 55"/>
    <property type="match status" value="1"/>
</dbReference>
<evidence type="ECO:0000256" key="8">
    <source>
        <dbReference type="ARBA" id="ARBA00022840"/>
    </source>
</evidence>
<dbReference type="InterPro" id="IPR041677">
    <property type="entry name" value="DNA2/NAM7_AAA_11"/>
</dbReference>
<dbReference type="GO" id="GO:0016787">
    <property type="term" value="F:hydrolase activity"/>
    <property type="evidence" value="ECO:0007669"/>
    <property type="project" value="UniProtKB-KW"/>
</dbReference>
<dbReference type="InterPro" id="IPR027417">
    <property type="entry name" value="P-loop_NTPase"/>
</dbReference>
<comment type="similarity">
    <text evidence="2">Belongs to the DNA2/NAM7 helicase family. SDE3 subfamily.</text>
</comment>
<keyword evidence="7 14" id="KW-0347">Helicase</keyword>
<proteinExistence type="inferred from homology"/>
<dbReference type="Gene3D" id="3.40.50.300">
    <property type="entry name" value="P-loop containing nucleotide triphosphate hydrolases"/>
    <property type="match status" value="3"/>
</dbReference>
<name>A0A6P9A1S9_THRPL</name>
<dbReference type="GO" id="GO:0005524">
    <property type="term" value="F:ATP binding"/>
    <property type="evidence" value="ECO:0007669"/>
    <property type="project" value="UniProtKB-KW"/>
</dbReference>
<evidence type="ECO:0000256" key="5">
    <source>
        <dbReference type="ARBA" id="ARBA00022741"/>
    </source>
</evidence>
<evidence type="ECO:0000256" key="7">
    <source>
        <dbReference type="ARBA" id="ARBA00022806"/>
    </source>
</evidence>
<dbReference type="CDD" id="cd18078">
    <property type="entry name" value="DEXXQc_Mov10L1"/>
    <property type="match status" value="1"/>
</dbReference>
<dbReference type="OrthoDB" id="6513042at2759"/>
<dbReference type="PANTHER" id="PTHR45418:SF1">
    <property type="entry name" value="CANCER_TESTIS ANTIGEN 55"/>
    <property type="match status" value="1"/>
</dbReference>
<dbReference type="SUPFAM" id="SSF52540">
    <property type="entry name" value="P-loop containing nucleoside triphosphate hydrolases"/>
    <property type="match status" value="1"/>
</dbReference>
<evidence type="ECO:0000256" key="4">
    <source>
        <dbReference type="ARBA" id="ARBA00022490"/>
    </source>
</evidence>
<dbReference type="InterPro" id="IPR041679">
    <property type="entry name" value="DNA2/NAM7-like_C"/>
</dbReference>
<dbReference type="GO" id="GO:0003724">
    <property type="term" value="F:RNA helicase activity"/>
    <property type="evidence" value="ECO:0007669"/>
    <property type="project" value="UniProtKB-EC"/>
</dbReference>
<dbReference type="Proteomes" id="UP000515158">
    <property type="component" value="Unplaced"/>
</dbReference>
<dbReference type="AlphaFoldDB" id="A0A6P9A1S9"/>
<dbReference type="InterPro" id="IPR047187">
    <property type="entry name" value="SF1_C_Upf1"/>
</dbReference>
<evidence type="ECO:0000259" key="10">
    <source>
        <dbReference type="Pfam" id="PF13086"/>
    </source>
</evidence>
<dbReference type="Pfam" id="PF13086">
    <property type="entry name" value="AAA_11"/>
    <property type="match status" value="2"/>
</dbReference>
<reference evidence="14" key="1">
    <citation type="submission" date="2025-08" db="UniProtKB">
        <authorList>
            <consortium name="RefSeq"/>
        </authorList>
    </citation>
    <scope>IDENTIFICATION</scope>
    <source>
        <tissue evidence="14">Total insect</tissue>
    </source>
</reference>
<comment type="catalytic activity">
    <reaction evidence="9">
        <text>ATP + H2O = ADP + phosphate + H(+)</text>
        <dbReference type="Rhea" id="RHEA:13065"/>
        <dbReference type="ChEBI" id="CHEBI:15377"/>
        <dbReference type="ChEBI" id="CHEBI:15378"/>
        <dbReference type="ChEBI" id="CHEBI:30616"/>
        <dbReference type="ChEBI" id="CHEBI:43474"/>
        <dbReference type="ChEBI" id="CHEBI:456216"/>
        <dbReference type="EC" id="3.6.4.13"/>
    </reaction>
</comment>
<dbReference type="CDD" id="cd18808">
    <property type="entry name" value="SF1_C_Upf1"/>
    <property type="match status" value="1"/>
</dbReference>
<dbReference type="FunCoup" id="A0A6P9A1S9">
    <property type="interactions" value="220"/>
</dbReference>
<feature type="domain" description="DNA2/NAM7 helicase helicase" evidence="10">
    <location>
        <begin position="851"/>
        <end position="930"/>
    </location>
</feature>
<feature type="domain" description="DNA2/NAM7 helicase-like C-terminal" evidence="11">
    <location>
        <begin position="967"/>
        <end position="1170"/>
    </location>
</feature>
<dbReference type="InParanoid" id="A0A6P9A1S9"/>
<evidence type="ECO:0000313" key="13">
    <source>
        <dbReference type="Proteomes" id="UP000515158"/>
    </source>
</evidence>
<evidence type="ECO:0000256" key="2">
    <source>
        <dbReference type="ARBA" id="ARBA00005601"/>
    </source>
</evidence>
<feature type="domain" description="DNA2/NAM7 helicase helicase" evidence="10">
    <location>
        <begin position="733"/>
        <end position="819"/>
    </location>
</feature>
<evidence type="ECO:0000256" key="1">
    <source>
        <dbReference type="ARBA" id="ARBA00004496"/>
    </source>
</evidence>
<protein>
    <recommendedName>
        <fullName evidence="3">RNA helicase</fullName>
        <ecNumber evidence="3">3.6.4.13</ecNumber>
    </recommendedName>
</protein>
<evidence type="ECO:0000313" key="14">
    <source>
        <dbReference type="RefSeq" id="XP_034251738.1"/>
    </source>
</evidence>
<keyword evidence="4" id="KW-0963">Cytoplasm</keyword>
<keyword evidence="13" id="KW-1185">Reference proteome</keyword>
<dbReference type="GO" id="GO:0005737">
    <property type="term" value="C:cytoplasm"/>
    <property type="evidence" value="ECO:0007669"/>
    <property type="project" value="UniProtKB-SubCell"/>
</dbReference>
<keyword evidence="8" id="KW-0067">ATP-binding</keyword>
<dbReference type="InterPro" id="IPR049080">
    <property type="entry name" value="MOV-10-like_beta-barrel"/>
</dbReference>
<accession>A0A6P9A1S9</accession>
<dbReference type="EC" id="3.6.4.13" evidence="3"/>
<dbReference type="RefSeq" id="XP_034251738.1">
    <property type="nucleotide sequence ID" value="XM_034395847.1"/>
</dbReference>
<dbReference type="Pfam" id="PF21634">
    <property type="entry name" value="MOV-10_beta-barrel"/>
    <property type="match status" value="1"/>
</dbReference>
<evidence type="ECO:0000256" key="3">
    <source>
        <dbReference type="ARBA" id="ARBA00012552"/>
    </source>
</evidence>
<gene>
    <name evidence="14" type="primary">LOC117651626</name>
</gene>
<evidence type="ECO:0000256" key="9">
    <source>
        <dbReference type="ARBA" id="ARBA00047984"/>
    </source>
</evidence>
<keyword evidence="6" id="KW-0378">Hydrolase</keyword>
<evidence type="ECO:0000259" key="12">
    <source>
        <dbReference type="Pfam" id="PF21634"/>
    </source>
</evidence>
<feature type="domain" description="Helicase MOV-10-like beta-barrel" evidence="12">
    <location>
        <begin position="569"/>
        <end position="649"/>
    </location>
</feature>
<comment type="subcellular location">
    <subcellularLocation>
        <location evidence="1">Cytoplasm</location>
    </subcellularLocation>
</comment>
<sequence>MWGILSSIISNVVGRKASDEFSDEEDLGTTETDASLDLLINNVYSEDEKKAKVAPIPVPSNVLLTRTCCGKVTSLFHSDGVIDGQYFFDRKNAPGEGLDVGRTVTYHAVRSSEDNAWKVTRILHVHEEQWTEEEEVTESIDPVIEEPKQSEMGLMGMANKRTIVGKVVNVANRDVIVRDTLQRTDTHTPQCRETIFSLNKISSEFVPLRGDILSMDCFVEVSDETVDGSGQVVEVLSIKPARARMAEGVVTYWHRKNGRGNVNNEIFIKREVCEPGYIPKEKDEVKMEIIECDMDIDDMRFSWRAISVSPVHLNEQYEEKIREPQRVFHRIDPELLKNKGSLVVMENTNFGALPSDGNFKIEIVVTNAGESRKYISKYYIDTEPSNLNLVSPKKGGIFIEPKESVIFSFIYNHKFCSYFNEVFVIESGDFLIGRLIQWEVVNRTILSSSETASNAVDENCYKRSRHEMALNVLHLQENLSKFVPPPKPRRTGFQKKNIPKYHLPESFGKIMAAGCDGMFVKRDVSKALKENYPELGQNLSPANHKKKFHNLLYIAEMDANFDMDRYSKNRVSFMRRGAAGEYLALEVAALSEGRLSLLPGDTVFATNSYSSAGASFKGRITKVLAKEVWILFNRDFVSLYNSEDYDVAFCPSRGSFAKCHHAVEICEINQAYMWLFPKSVSSKPPQIVFEEDDDLFLTGITLDLSNNNEESAKEKNSKSGMCNKKLNWFNKRLNHRQKEAVRNILQGEARPLPYIIFGPPGTGKTMTLVETILQIYSLMADSRILIATPSNSAANLIAERLLDSKLLQPGDLTRLVAHHLVLEGKIPPRLLPYSATVELDSSDDEPILTGTKRLNNDLIMRHRVIIGTCVALGQMMSLSLSRGHFTHIVVDEAGQASEPEILIPLGFLAHETGQIVLAGDPLQLGPVVPSSLAADFGLSKSLLARLISRFPYVRDSSGFPDTGGYDPRLVTRLSVNYRSLPDILELPSSLFYDSDLEPWVQEDDSYEAKVMVRATTALNFPNSAVVFQGIKGDTVREPDNPSFWNFQECFQVVMLVQELLAADIKREDIGVITPYQKQAMKIRFHLEKLDSSKSVDPSETLKLKVGSVEEFQGQEKMVVIISTVRSVGSDHIDRIGRNSVRQLLGFVNSPERLNVAISRARALLVICGDPEVLCIDHYWRSVVKYCVEKKSYLGVALPKHFLE</sequence>
<dbReference type="GeneID" id="117651626"/>
<organism evidence="14">
    <name type="scientific">Thrips palmi</name>
    <name type="common">Melon thrips</name>
    <dbReference type="NCBI Taxonomy" id="161013"/>
    <lineage>
        <taxon>Eukaryota</taxon>
        <taxon>Metazoa</taxon>
        <taxon>Ecdysozoa</taxon>
        <taxon>Arthropoda</taxon>
        <taxon>Hexapoda</taxon>
        <taxon>Insecta</taxon>
        <taxon>Pterygota</taxon>
        <taxon>Neoptera</taxon>
        <taxon>Paraneoptera</taxon>
        <taxon>Thysanoptera</taxon>
        <taxon>Terebrantia</taxon>
        <taxon>Thripoidea</taxon>
        <taxon>Thripidae</taxon>
        <taxon>Thrips</taxon>
    </lineage>
</organism>